<evidence type="ECO:0000313" key="3">
    <source>
        <dbReference type="EMBL" id="PQV64697.1"/>
    </source>
</evidence>
<proteinExistence type="predicted"/>
<evidence type="ECO:0000256" key="1">
    <source>
        <dbReference type="SAM" id="Phobius"/>
    </source>
</evidence>
<dbReference type="OrthoDB" id="9812729at2"/>
<feature type="domain" description="DUF58" evidence="2">
    <location>
        <begin position="255"/>
        <end position="364"/>
    </location>
</feature>
<accession>A0A2S8SV65</accession>
<keyword evidence="4" id="KW-1185">Reference proteome</keyword>
<gene>
    <name evidence="3" type="ORF">B1R32_104196</name>
</gene>
<dbReference type="InterPro" id="IPR002881">
    <property type="entry name" value="DUF58"/>
</dbReference>
<name>A0A2S8SV65_9BACT</name>
<organism evidence="3 4">
    <name type="scientific">Abditibacterium utsteinense</name>
    <dbReference type="NCBI Taxonomy" id="1960156"/>
    <lineage>
        <taxon>Bacteria</taxon>
        <taxon>Pseudomonadati</taxon>
        <taxon>Abditibacteriota</taxon>
        <taxon>Abditibacteriia</taxon>
        <taxon>Abditibacteriales</taxon>
        <taxon>Abditibacteriaceae</taxon>
        <taxon>Abditibacterium</taxon>
    </lineage>
</organism>
<reference evidence="3 4" key="1">
    <citation type="journal article" date="2018" name="Syst. Appl. Microbiol.">
        <title>Abditibacterium utsteinense sp. nov., the first cultivated member of candidate phylum FBP, isolated from ice-free Antarctic soil samples.</title>
        <authorList>
            <person name="Tahon G."/>
            <person name="Tytgat B."/>
            <person name="Lebbe L."/>
            <person name="Carlier A."/>
            <person name="Willems A."/>
        </authorList>
    </citation>
    <scope>NUCLEOTIDE SEQUENCE [LARGE SCALE GENOMIC DNA]</scope>
    <source>
        <strain evidence="3 4">LMG 29911</strain>
    </source>
</reference>
<dbReference type="Proteomes" id="UP000237684">
    <property type="component" value="Unassembled WGS sequence"/>
</dbReference>
<dbReference type="PANTHER" id="PTHR34351">
    <property type="entry name" value="SLR1927 PROTEIN-RELATED"/>
    <property type="match status" value="1"/>
</dbReference>
<dbReference type="RefSeq" id="WP_105483064.1">
    <property type="nucleotide sequence ID" value="NZ_NIGF01000004.1"/>
</dbReference>
<sequence>MSPTRIVDETASHSKIYDALHRKLFNVPRLTPAHELPDTSLFRSKTLRFLWGLWSRRLSLGGRYFFLATGLFFGYGATSLEVQAFVPLAYAFVVWLFALVAMIFEKPRAALRATHAARVEAGQTLQVEIEIEGKGRIASGDSQVIPHRLPGEIEVVPAGGAPIPPLKSGETAHVSFQLLPEKRGIYQLRGYRIETDFPFGLVNARRIFESAQALTVYPRFEPIERMDLPVGRRYQPGGMSFVQSRGEAVEYIGNRDYREGDSVRDIDWRATARLSRPIVREYREEYFLRAAVVLDTHVPQISAERCADFERAVSLCAACGDYMNRADYLVDILAAGAQLHHLQAGRGLLSLDQMLDILAGVESSAAPPWQDLLSELGENLERVPSVVCIFLDWDETRRAFASELLQAGAALKCVVVRQGETTLDPQGSWPGEIVVIGNAHWNGGVNQL</sequence>
<dbReference type="FunCoup" id="A0A2S8SV65">
    <property type="interactions" value="73"/>
</dbReference>
<dbReference type="PANTHER" id="PTHR34351:SF1">
    <property type="entry name" value="SLR1927 PROTEIN"/>
    <property type="match status" value="1"/>
</dbReference>
<keyword evidence="1" id="KW-0472">Membrane</keyword>
<dbReference type="AlphaFoldDB" id="A0A2S8SV65"/>
<evidence type="ECO:0000313" key="4">
    <source>
        <dbReference type="Proteomes" id="UP000237684"/>
    </source>
</evidence>
<dbReference type="Pfam" id="PF01882">
    <property type="entry name" value="DUF58"/>
    <property type="match status" value="1"/>
</dbReference>
<comment type="caution">
    <text evidence="3">The sequence shown here is derived from an EMBL/GenBank/DDBJ whole genome shotgun (WGS) entry which is preliminary data.</text>
</comment>
<feature type="transmembrane region" description="Helical" evidence="1">
    <location>
        <begin position="84"/>
        <end position="104"/>
    </location>
</feature>
<feature type="transmembrane region" description="Helical" evidence="1">
    <location>
        <begin position="58"/>
        <end position="78"/>
    </location>
</feature>
<protein>
    <submittedName>
        <fullName evidence="3">Putative conserved protein, DUF58 family, contains vWF domain</fullName>
    </submittedName>
</protein>
<dbReference type="InParanoid" id="A0A2S8SV65"/>
<keyword evidence="1" id="KW-0812">Transmembrane</keyword>
<evidence type="ECO:0000259" key="2">
    <source>
        <dbReference type="Pfam" id="PF01882"/>
    </source>
</evidence>
<keyword evidence="1" id="KW-1133">Transmembrane helix</keyword>
<dbReference type="EMBL" id="NIGF01000004">
    <property type="protein sequence ID" value="PQV64697.1"/>
    <property type="molecule type" value="Genomic_DNA"/>
</dbReference>